<dbReference type="AlphaFoldDB" id="A0A484GYE3"/>
<dbReference type="Proteomes" id="UP000295264">
    <property type="component" value="Unassembled WGS sequence"/>
</dbReference>
<proteinExistence type="predicted"/>
<sequence length="30" mass="3254">MVVQWLRLHTPNNGGPGSIPGQGTRSHMPQ</sequence>
<gene>
    <name evidence="2" type="ORF">DBR06_SOUSAS19710046</name>
</gene>
<evidence type="ECO:0000313" key="2">
    <source>
        <dbReference type="EMBL" id="TEA40837.1"/>
    </source>
</evidence>
<keyword evidence="3" id="KW-1185">Reference proteome</keyword>
<protein>
    <submittedName>
        <fullName evidence="2">Uncharacterized protein</fullName>
    </submittedName>
</protein>
<feature type="non-terminal residue" evidence="2">
    <location>
        <position position="30"/>
    </location>
</feature>
<accession>A0A484GYE3</accession>
<evidence type="ECO:0000256" key="1">
    <source>
        <dbReference type="SAM" id="MobiDB-lite"/>
    </source>
</evidence>
<name>A0A484GYE3_SOUCH</name>
<feature type="compositionally biased region" description="Polar residues" evidence="1">
    <location>
        <begin position="21"/>
        <end position="30"/>
    </location>
</feature>
<organism evidence="2 3">
    <name type="scientific">Sousa chinensis</name>
    <name type="common">Indo-pacific humpbacked dolphin</name>
    <name type="synonym">Steno chinensis</name>
    <dbReference type="NCBI Taxonomy" id="103600"/>
    <lineage>
        <taxon>Eukaryota</taxon>
        <taxon>Metazoa</taxon>
        <taxon>Chordata</taxon>
        <taxon>Craniata</taxon>
        <taxon>Vertebrata</taxon>
        <taxon>Euteleostomi</taxon>
        <taxon>Mammalia</taxon>
        <taxon>Eutheria</taxon>
        <taxon>Laurasiatheria</taxon>
        <taxon>Artiodactyla</taxon>
        <taxon>Whippomorpha</taxon>
        <taxon>Cetacea</taxon>
        <taxon>Odontoceti</taxon>
        <taxon>Delphinidae</taxon>
        <taxon>Sousa</taxon>
    </lineage>
</organism>
<feature type="region of interest" description="Disordered" evidence="1">
    <location>
        <begin position="8"/>
        <end position="30"/>
    </location>
</feature>
<comment type="caution">
    <text evidence="2">The sequence shown here is derived from an EMBL/GenBank/DDBJ whole genome shotgun (WGS) entry which is preliminary data.</text>
</comment>
<reference evidence="2 3" key="1">
    <citation type="journal article" date="2018" name="Genomics">
        <title>Molecular footprints of inshore aquatic adaptation in Indo-Pacific humpback dolphin (Sousa chinensis).</title>
        <authorList>
            <person name="Ming Y."/>
            <person name="Jian J."/>
            <person name="Yu F."/>
            <person name="Yu X."/>
            <person name="Wang J."/>
            <person name="Liu W."/>
        </authorList>
    </citation>
    <scope>NUCLEOTIDE SEQUENCE [LARGE SCALE GENOMIC DNA]</scope>
    <source>
        <strain evidence="2">MY-2018</strain>
        <tissue evidence="2">Skin</tissue>
    </source>
</reference>
<evidence type="ECO:0000313" key="3">
    <source>
        <dbReference type="Proteomes" id="UP000295264"/>
    </source>
</evidence>
<dbReference type="EMBL" id="QWLN02002230">
    <property type="protein sequence ID" value="TEA40837.1"/>
    <property type="molecule type" value="Genomic_DNA"/>
</dbReference>